<evidence type="ECO:0000256" key="3">
    <source>
        <dbReference type="ARBA" id="ARBA00022448"/>
    </source>
</evidence>
<feature type="transmembrane region" description="Helical" evidence="11">
    <location>
        <begin position="279"/>
        <end position="299"/>
    </location>
</feature>
<proteinExistence type="predicted"/>
<keyword evidence="5" id="KW-0997">Cell inner membrane</keyword>
<dbReference type="Proteomes" id="UP000319383">
    <property type="component" value="Chromosome"/>
</dbReference>
<evidence type="ECO:0000256" key="11">
    <source>
        <dbReference type="SAM" id="Phobius"/>
    </source>
</evidence>
<evidence type="ECO:0000256" key="7">
    <source>
        <dbReference type="ARBA" id="ARBA00022989"/>
    </source>
</evidence>
<reference evidence="12 13" key="1">
    <citation type="submission" date="2019-02" db="EMBL/GenBank/DDBJ databases">
        <title>Deep-cultivation of Planctomycetes and their phenomic and genomic characterization uncovers novel biology.</title>
        <authorList>
            <person name="Wiegand S."/>
            <person name="Jogler M."/>
            <person name="Boedeker C."/>
            <person name="Pinto D."/>
            <person name="Vollmers J."/>
            <person name="Rivas-Marin E."/>
            <person name="Kohn T."/>
            <person name="Peeters S.H."/>
            <person name="Heuer A."/>
            <person name="Rast P."/>
            <person name="Oberbeckmann S."/>
            <person name="Bunk B."/>
            <person name="Jeske O."/>
            <person name="Meyerdierks A."/>
            <person name="Storesund J.E."/>
            <person name="Kallscheuer N."/>
            <person name="Luecker S."/>
            <person name="Lage O.M."/>
            <person name="Pohl T."/>
            <person name="Merkel B.J."/>
            <person name="Hornburger P."/>
            <person name="Mueller R.-W."/>
            <person name="Bruemmer F."/>
            <person name="Labrenz M."/>
            <person name="Spormann A.M."/>
            <person name="Op den Camp H."/>
            <person name="Overmann J."/>
            <person name="Amann R."/>
            <person name="Jetten M.S.M."/>
            <person name="Mascher T."/>
            <person name="Medema M.H."/>
            <person name="Devos D.P."/>
            <person name="Kaster A.-K."/>
            <person name="Ovreas L."/>
            <person name="Rohde M."/>
            <person name="Galperin M.Y."/>
            <person name="Jogler C."/>
        </authorList>
    </citation>
    <scope>NUCLEOTIDE SEQUENCE [LARGE SCALE GENOMIC DNA]</scope>
    <source>
        <strain evidence="12 13">Mal52</strain>
    </source>
</reference>
<feature type="transmembrane region" description="Helical" evidence="11">
    <location>
        <begin position="86"/>
        <end position="115"/>
    </location>
</feature>
<comment type="subunit">
    <text evidence="2">The complex is composed of two ATP-binding proteins (LsrA), two transmembrane proteins (LsrC and LsrD) and a solute-binding protein (LsrB).</text>
</comment>
<evidence type="ECO:0000256" key="8">
    <source>
        <dbReference type="ARBA" id="ARBA00023136"/>
    </source>
</evidence>
<name>A0A517ZM34_9PLAN</name>
<evidence type="ECO:0000256" key="1">
    <source>
        <dbReference type="ARBA" id="ARBA00004651"/>
    </source>
</evidence>
<evidence type="ECO:0000256" key="9">
    <source>
        <dbReference type="ARBA" id="ARBA00025439"/>
    </source>
</evidence>
<sequence>MPQSHNIVIQYFSRVTPTVRHRLLFLLVGCALLLGYIYWQTSGDDNSSFLAELSRIPVYLAPVIIAGLGLTGIIFAGGIDLSISTIIVVAGTVFGILYDYGASPGVCFIGCWLTAVSLSSWNGLLVRWLGISPIIITLAGLQFYRGLALILADTLMPDFGGGLSIQQAAYQTPAKEYAGWILAVVVVAALVWEAYGKTFREFLALGCSPRACRIAGLHPGRILQMSYLVGGLFLGVAAVLYVTNRQVIEPARMAMGFELSVIGAVVLGGTNIFGGEGTLLGTVLGALFLYLIGQAMLYAGVSEYWRTAIEGAVIVAVIGFDCALHRRRKLLDELR</sequence>
<feature type="transmembrane region" description="Helical" evidence="11">
    <location>
        <begin position="225"/>
        <end position="243"/>
    </location>
</feature>
<keyword evidence="4" id="KW-1003">Cell membrane</keyword>
<feature type="transmembrane region" description="Helical" evidence="11">
    <location>
        <begin position="21"/>
        <end position="39"/>
    </location>
</feature>
<dbReference type="GO" id="GO:0005886">
    <property type="term" value="C:plasma membrane"/>
    <property type="evidence" value="ECO:0007669"/>
    <property type="project" value="UniProtKB-SubCell"/>
</dbReference>
<dbReference type="AlphaFoldDB" id="A0A517ZM34"/>
<dbReference type="KEGG" id="sdyn:Mal52_19610"/>
<dbReference type="RefSeq" id="WP_145375586.1">
    <property type="nucleotide sequence ID" value="NZ_CP036276.1"/>
</dbReference>
<dbReference type="InterPro" id="IPR001851">
    <property type="entry name" value="ABC_transp_permease"/>
</dbReference>
<feature type="transmembrane region" description="Helical" evidence="11">
    <location>
        <begin position="135"/>
        <end position="156"/>
    </location>
</feature>
<dbReference type="CDD" id="cd06579">
    <property type="entry name" value="TM_PBP1_transp_AraH_like"/>
    <property type="match status" value="1"/>
</dbReference>
<evidence type="ECO:0000256" key="2">
    <source>
        <dbReference type="ARBA" id="ARBA00011262"/>
    </source>
</evidence>
<keyword evidence="7 11" id="KW-1133">Transmembrane helix</keyword>
<keyword evidence="3" id="KW-0813">Transport</keyword>
<keyword evidence="8 11" id="KW-0472">Membrane</keyword>
<evidence type="ECO:0000313" key="12">
    <source>
        <dbReference type="EMBL" id="QDU43485.1"/>
    </source>
</evidence>
<evidence type="ECO:0000313" key="13">
    <source>
        <dbReference type="Proteomes" id="UP000319383"/>
    </source>
</evidence>
<feature type="transmembrane region" description="Helical" evidence="11">
    <location>
        <begin position="255"/>
        <end position="273"/>
    </location>
</feature>
<feature type="transmembrane region" description="Helical" evidence="11">
    <location>
        <begin position="59"/>
        <end position="79"/>
    </location>
</feature>
<feature type="transmembrane region" description="Helical" evidence="11">
    <location>
        <begin position="177"/>
        <end position="195"/>
    </location>
</feature>
<keyword evidence="13" id="KW-1185">Reference proteome</keyword>
<keyword evidence="6 11" id="KW-0812">Transmembrane</keyword>
<evidence type="ECO:0000256" key="5">
    <source>
        <dbReference type="ARBA" id="ARBA00022519"/>
    </source>
</evidence>
<comment type="function">
    <text evidence="9">Part of the ABC transporter complex LsrABCD involved in autoinducer 2 (AI-2) import. Probably responsible for the translocation of the substrate across the membrane.</text>
</comment>
<protein>
    <recommendedName>
        <fullName evidence="10">Autoinducer 2 import system permease protein LsrC</fullName>
    </recommendedName>
</protein>
<dbReference type="GO" id="GO:0022857">
    <property type="term" value="F:transmembrane transporter activity"/>
    <property type="evidence" value="ECO:0007669"/>
    <property type="project" value="InterPro"/>
</dbReference>
<dbReference type="PANTHER" id="PTHR32196">
    <property type="entry name" value="ABC TRANSPORTER PERMEASE PROTEIN YPHD-RELATED-RELATED"/>
    <property type="match status" value="1"/>
</dbReference>
<organism evidence="12 13">
    <name type="scientific">Symmachiella dynata</name>
    <dbReference type="NCBI Taxonomy" id="2527995"/>
    <lineage>
        <taxon>Bacteria</taxon>
        <taxon>Pseudomonadati</taxon>
        <taxon>Planctomycetota</taxon>
        <taxon>Planctomycetia</taxon>
        <taxon>Planctomycetales</taxon>
        <taxon>Planctomycetaceae</taxon>
        <taxon>Symmachiella</taxon>
    </lineage>
</organism>
<dbReference type="Pfam" id="PF02653">
    <property type="entry name" value="BPD_transp_2"/>
    <property type="match status" value="1"/>
</dbReference>
<accession>A0A517ZM34</accession>
<dbReference type="EMBL" id="CP036276">
    <property type="protein sequence ID" value="QDU43485.1"/>
    <property type="molecule type" value="Genomic_DNA"/>
</dbReference>
<evidence type="ECO:0000256" key="6">
    <source>
        <dbReference type="ARBA" id="ARBA00022692"/>
    </source>
</evidence>
<evidence type="ECO:0000256" key="10">
    <source>
        <dbReference type="ARBA" id="ARBA00039382"/>
    </source>
</evidence>
<dbReference type="PANTHER" id="PTHR32196:SF29">
    <property type="entry name" value="AUTOINDUCER 2 IMPORT SYSTEM PERMEASE PROTEIN LSRC"/>
    <property type="match status" value="1"/>
</dbReference>
<comment type="subcellular location">
    <subcellularLocation>
        <location evidence="1">Cell membrane</location>
        <topology evidence="1">Multi-pass membrane protein</topology>
    </subcellularLocation>
</comment>
<evidence type="ECO:0000256" key="4">
    <source>
        <dbReference type="ARBA" id="ARBA00022475"/>
    </source>
</evidence>
<gene>
    <name evidence="12" type="primary">lsrD</name>
    <name evidence="12" type="ORF">Mal52_19610</name>
</gene>